<dbReference type="InterPro" id="IPR000719">
    <property type="entry name" value="Prot_kinase_dom"/>
</dbReference>
<dbReference type="Gene3D" id="3.30.200.20">
    <property type="entry name" value="Phosphorylase Kinase, domain 1"/>
    <property type="match status" value="1"/>
</dbReference>
<dbReference type="InterPro" id="IPR011009">
    <property type="entry name" value="Kinase-like_dom_sf"/>
</dbReference>
<gene>
    <name evidence="3" type="ORF">GTHE00462_LOCUS20566</name>
</gene>
<accession>A0A7S4NVC2</accession>
<dbReference type="AlphaFoldDB" id="A0A7S4NVC2"/>
<dbReference type="EMBL" id="HBKN01026610">
    <property type="protein sequence ID" value="CAE2309594.1"/>
    <property type="molecule type" value="Transcribed_RNA"/>
</dbReference>
<evidence type="ECO:0008006" key="4">
    <source>
        <dbReference type="Google" id="ProtNLM"/>
    </source>
</evidence>
<evidence type="ECO:0000313" key="3">
    <source>
        <dbReference type="EMBL" id="CAE2309594.1"/>
    </source>
</evidence>
<evidence type="ECO:0000259" key="1">
    <source>
        <dbReference type="PROSITE" id="PS50011"/>
    </source>
</evidence>
<reference evidence="3" key="1">
    <citation type="submission" date="2021-01" db="EMBL/GenBank/DDBJ databases">
        <authorList>
            <person name="Corre E."/>
            <person name="Pelletier E."/>
            <person name="Niang G."/>
            <person name="Scheremetjew M."/>
            <person name="Finn R."/>
            <person name="Kale V."/>
            <person name="Holt S."/>
            <person name="Cochrane G."/>
            <person name="Meng A."/>
            <person name="Brown T."/>
            <person name="Cohen L."/>
        </authorList>
    </citation>
    <scope>NUCLEOTIDE SEQUENCE</scope>
    <source>
        <strain evidence="3">CCMP 2712</strain>
    </source>
</reference>
<dbReference type="SUPFAM" id="SSF56112">
    <property type="entry name" value="Protein kinase-like (PK-like)"/>
    <property type="match status" value="1"/>
</dbReference>
<proteinExistence type="predicted"/>
<feature type="domain" description="Protein kinase" evidence="1">
    <location>
        <begin position="12"/>
        <end position="247"/>
    </location>
</feature>
<dbReference type="Pfam" id="PF00069">
    <property type="entry name" value="Pkinase"/>
    <property type="match status" value="1"/>
</dbReference>
<dbReference type="Gene3D" id="2.60.120.10">
    <property type="entry name" value="Jelly Rolls"/>
    <property type="match status" value="1"/>
</dbReference>
<dbReference type="PROSITE" id="PS50011">
    <property type="entry name" value="PROTEIN_KINASE_DOM"/>
    <property type="match status" value="1"/>
</dbReference>
<dbReference type="PROSITE" id="PS50042">
    <property type="entry name" value="CNMP_BINDING_3"/>
    <property type="match status" value="1"/>
</dbReference>
<protein>
    <recommendedName>
        <fullName evidence="4">Protein kinase domain-containing protein</fullName>
    </recommendedName>
</protein>
<dbReference type="GO" id="GO:0005524">
    <property type="term" value="F:ATP binding"/>
    <property type="evidence" value="ECO:0007669"/>
    <property type="project" value="InterPro"/>
</dbReference>
<dbReference type="PANTHER" id="PTHR24347">
    <property type="entry name" value="SERINE/THREONINE-PROTEIN KINASE"/>
    <property type="match status" value="1"/>
</dbReference>
<dbReference type="InterPro" id="IPR018490">
    <property type="entry name" value="cNMP-bd_dom_sf"/>
</dbReference>
<name>A0A7S4NVC2_GUITH</name>
<dbReference type="Gene3D" id="1.10.510.10">
    <property type="entry name" value="Transferase(Phosphotransferase) domain 1"/>
    <property type="match status" value="1"/>
</dbReference>
<sequence length="439" mass="49201">MAILSKEFGRHYELNRKMRSGARCAMMEATHRGCGDKYAVKVIKKEGRSLNSEIRSLMRLSHANCVQLHEVYEEHKDLYLVMDLVEGATLADEISYQAAFSEARIAGIMSQILDALNHMHENGIVHGNLVEEHVIVSCDDTVKIVGFGSSYLIEEISSAEGLSVAAQDIAMAGRILHRLLKANSHETSNPRGRIAQLLRSPIAGLLRPRSKGDSKGQEDAADLVARMLEPDSRKRPDAARCLSHPWMMKMRSNINCHPHGDSHTAHKAFQLLCKMDIVDDPACEKLKDMTGRFELMSPVSGEVIAEGWELRRNLFLVGSGNVRVIVDGVETQTLSTGCMFGLLDHQVDERSRIQIVANGVSYVNEETTAEAMEVYCMRAADVEAMEAREPVWWKRLVARMRSAQLRCKHVTRSPSSESWISEAMTERGERLSLDRLEYI</sequence>
<evidence type="ECO:0000259" key="2">
    <source>
        <dbReference type="PROSITE" id="PS50042"/>
    </source>
</evidence>
<dbReference type="GO" id="GO:0004672">
    <property type="term" value="F:protein kinase activity"/>
    <property type="evidence" value="ECO:0007669"/>
    <property type="project" value="InterPro"/>
</dbReference>
<organism evidence="3">
    <name type="scientific">Guillardia theta</name>
    <name type="common">Cryptophyte</name>
    <name type="synonym">Cryptomonas phi</name>
    <dbReference type="NCBI Taxonomy" id="55529"/>
    <lineage>
        <taxon>Eukaryota</taxon>
        <taxon>Cryptophyceae</taxon>
        <taxon>Pyrenomonadales</taxon>
        <taxon>Geminigeraceae</taxon>
        <taxon>Guillardia</taxon>
    </lineage>
</organism>
<dbReference type="InterPro" id="IPR000595">
    <property type="entry name" value="cNMP-bd_dom"/>
</dbReference>
<dbReference type="InterPro" id="IPR014710">
    <property type="entry name" value="RmlC-like_jellyroll"/>
</dbReference>
<dbReference type="SUPFAM" id="SSF51206">
    <property type="entry name" value="cAMP-binding domain-like"/>
    <property type="match status" value="1"/>
</dbReference>
<feature type="domain" description="Cyclic nucleotide-binding" evidence="2">
    <location>
        <begin position="300"/>
        <end position="343"/>
    </location>
</feature>